<feature type="domain" description="AB hydrolase-1" evidence="5">
    <location>
        <begin position="71"/>
        <end position="179"/>
    </location>
</feature>
<evidence type="ECO:0000256" key="3">
    <source>
        <dbReference type="ARBA" id="ARBA00037942"/>
    </source>
</evidence>
<reference evidence="6 7" key="2">
    <citation type="submission" date="2018-11" db="EMBL/GenBank/DDBJ databases">
        <authorList>
            <consortium name="Pathogen Informatics"/>
        </authorList>
    </citation>
    <scope>NUCLEOTIDE SEQUENCE [LARGE SCALE GENOMIC DNA]</scope>
</reference>
<dbReference type="Gene3D" id="3.40.50.1820">
    <property type="entry name" value="alpha/beta hydrolase"/>
    <property type="match status" value="1"/>
</dbReference>
<dbReference type="EMBL" id="UYRT01002663">
    <property type="protein sequence ID" value="VDK31304.1"/>
    <property type="molecule type" value="Genomic_DNA"/>
</dbReference>
<evidence type="ECO:0000256" key="4">
    <source>
        <dbReference type="SAM" id="SignalP"/>
    </source>
</evidence>
<reference evidence="8" key="1">
    <citation type="submission" date="2016-06" db="UniProtKB">
        <authorList>
            <consortium name="WormBaseParasite"/>
        </authorList>
    </citation>
    <scope>IDENTIFICATION</scope>
</reference>
<dbReference type="PANTHER" id="PTHR46197">
    <property type="entry name" value="PROTEIN ABHD14B-LIKE"/>
    <property type="match status" value="1"/>
</dbReference>
<gene>
    <name evidence="6" type="ORF">GPUH_LOCUS1946</name>
</gene>
<dbReference type="Proteomes" id="UP000271098">
    <property type="component" value="Unassembled WGS sequence"/>
</dbReference>
<evidence type="ECO:0000313" key="7">
    <source>
        <dbReference type="Proteomes" id="UP000271098"/>
    </source>
</evidence>
<evidence type="ECO:0000259" key="5">
    <source>
        <dbReference type="Pfam" id="PF00561"/>
    </source>
</evidence>
<evidence type="ECO:0000313" key="6">
    <source>
        <dbReference type="EMBL" id="VDK31304.1"/>
    </source>
</evidence>
<dbReference type="AlphaFoldDB" id="A0A183CZQ5"/>
<dbReference type="Pfam" id="PF00561">
    <property type="entry name" value="Abhydrolase_1"/>
    <property type="match status" value="1"/>
</dbReference>
<dbReference type="InterPro" id="IPR000073">
    <property type="entry name" value="AB_hydrolase_1"/>
</dbReference>
<dbReference type="WBParaSite" id="GPUH_0000195101-mRNA-1">
    <property type="protein sequence ID" value="GPUH_0000195101-mRNA-1"/>
    <property type="gene ID" value="GPUH_0000195101"/>
</dbReference>
<feature type="chain" id="PRO_5043138533" evidence="4">
    <location>
        <begin position="20"/>
        <end position="222"/>
    </location>
</feature>
<dbReference type="PANTHER" id="PTHR46197:SF3">
    <property type="entry name" value="AB HYDROLASE-1 DOMAIN-CONTAINING PROTEIN"/>
    <property type="match status" value="1"/>
</dbReference>
<comment type="similarity">
    <text evidence="3">Belongs to the AB hydrolase superfamily. ABHD14 family.</text>
</comment>
<evidence type="ECO:0000256" key="1">
    <source>
        <dbReference type="ARBA" id="ARBA00004496"/>
    </source>
</evidence>
<keyword evidence="2" id="KW-0963">Cytoplasm</keyword>
<protein>
    <submittedName>
        <fullName evidence="8">AB hydrolase-1 domain-containing protein</fullName>
    </submittedName>
</protein>
<keyword evidence="7" id="KW-1185">Reference proteome</keyword>
<accession>A0A183CZQ5</accession>
<dbReference type="GO" id="GO:0005737">
    <property type="term" value="C:cytoplasm"/>
    <property type="evidence" value="ECO:0007669"/>
    <property type="project" value="UniProtKB-SubCell"/>
</dbReference>
<dbReference type="SUPFAM" id="SSF53474">
    <property type="entry name" value="alpha/beta-Hydrolases"/>
    <property type="match status" value="1"/>
</dbReference>
<organism evidence="8">
    <name type="scientific">Gongylonema pulchrum</name>
    <dbReference type="NCBI Taxonomy" id="637853"/>
    <lineage>
        <taxon>Eukaryota</taxon>
        <taxon>Metazoa</taxon>
        <taxon>Ecdysozoa</taxon>
        <taxon>Nematoda</taxon>
        <taxon>Chromadorea</taxon>
        <taxon>Rhabditida</taxon>
        <taxon>Spirurina</taxon>
        <taxon>Spiruromorpha</taxon>
        <taxon>Spiruroidea</taxon>
        <taxon>Gongylonematidae</taxon>
        <taxon>Gongylonema</taxon>
    </lineage>
</organism>
<sequence length="222" mass="24501">MIGVISIFYLLLATYFSSTDELTKYSASSLSELNLLKKPLNLYITANGVHNVNLYYLEAKPPFKIKYHGDLLYLHGAAYSSRDWNRGRPSIIQMTASAGYRVIAIDLPGFRNSRSEGSVPSDPAKFLDSVIKTLDLKKPIIVSPSASGSYSARYVLANQEKLSGFVPVAPCCAQHSGWENFTVSLNILTMTSKKKPVILSPPASSNLYNFNAFLKQCKNTDC</sequence>
<dbReference type="OrthoDB" id="284184at2759"/>
<name>A0A183CZQ5_9BILA</name>
<keyword evidence="4" id="KW-0732">Signal</keyword>
<proteinExistence type="inferred from homology"/>
<evidence type="ECO:0000256" key="2">
    <source>
        <dbReference type="ARBA" id="ARBA00022490"/>
    </source>
</evidence>
<comment type="subcellular location">
    <subcellularLocation>
        <location evidence="1">Cytoplasm</location>
    </subcellularLocation>
</comment>
<feature type="signal peptide" evidence="4">
    <location>
        <begin position="1"/>
        <end position="19"/>
    </location>
</feature>
<dbReference type="InterPro" id="IPR029058">
    <property type="entry name" value="AB_hydrolase_fold"/>
</dbReference>
<evidence type="ECO:0000313" key="8">
    <source>
        <dbReference type="WBParaSite" id="GPUH_0000195101-mRNA-1"/>
    </source>
</evidence>